<proteinExistence type="predicted"/>
<gene>
    <name evidence="2" type="ORF">Ocin01_01809</name>
</gene>
<dbReference type="PANTHER" id="PTHR41153:SF2">
    <property type="entry name" value="RE41427P"/>
    <property type="match status" value="1"/>
</dbReference>
<organism evidence="2 3">
    <name type="scientific">Orchesella cincta</name>
    <name type="common">Springtail</name>
    <name type="synonym">Podura cincta</name>
    <dbReference type="NCBI Taxonomy" id="48709"/>
    <lineage>
        <taxon>Eukaryota</taxon>
        <taxon>Metazoa</taxon>
        <taxon>Ecdysozoa</taxon>
        <taxon>Arthropoda</taxon>
        <taxon>Hexapoda</taxon>
        <taxon>Collembola</taxon>
        <taxon>Entomobryomorpha</taxon>
        <taxon>Entomobryoidea</taxon>
        <taxon>Orchesellidae</taxon>
        <taxon>Orchesellinae</taxon>
        <taxon>Orchesella</taxon>
    </lineage>
</organism>
<sequence>MNSLKMETVISLCSVGGGGKSSEKSRKNIASHSQLRQLRLGPLIQQSTVLLSLLLVKTVISLNTNAPPHPNGLPSESIDFNGKGKLKYVWGDALADPKALGPDGNPYPWELATKIASKQRNPRTLFAEEFGGADIGLINPETTRQILLRSFEAQEFGGGMNSFFGSLSHSHHHHHAHSHTPSDDNGRQGRSLNRQGHAYTIRGRGNKRVANGPSPSSPNSSPYHHYQYNRDVDPSSSSTTNPNDNEGDASNNNNNTPPPSDGGCVPSRLCPSTYNTTAPLYGISLTSGQPVTIVQKFPDLLQQVVFQVCKTTECDVIHGECVQTYLPYLFLVIPLGPVTLTGQDYVLVESGCVCRPKYASKQDEPPPLPFIQAYNTTKARTQG</sequence>
<feature type="compositionally biased region" description="Low complexity" evidence="1">
    <location>
        <begin position="234"/>
        <end position="255"/>
    </location>
</feature>
<accession>A0A1D2NHV7</accession>
<feature type="compositionally biased region" description="Basic residues" evidence="1">
    <location>
        <begin position="169"/>
        <end position="178"/>
    </location>
</feature>
<dbReference type="SUPFAM" id="SSF57501">
    <property type="entry name" value="Cystine-knot cytokines"/>
    <property type="match status" value="1"/>
</dbReference>
<reference evidence="2 3" key="1">
    <citation type="journal article" date="2016" name="Genome Biol. Evol.">
        <title>Gene Family Evolution Reflects Adaptation to Soil Environmental Stressors in the Genome of the Collembolan Orchesella cincta.</title>
        <authorList>
            <person name="Faddeeva-Vakhrusheva A."/>
            <person name="Derks M.F."/>
            <person name="Anvar S.Y."/>
            <person name="Agamennone V."/>
            <person name="Suring W."/>
            <person name="Smit S."/>
            <person name="van Straalen N.M."/>
            <person name="Roelofs D."/>
        </authorList>
    </citation>
    <scope>NUCLEOTIDE SEQUENCE [LARGE SCALE GENOMIC DNA]</scope>
    <source>
        <tissue evidence="2">Mixed pool</tissue>
    </source>
</reference>
<dbReference type="Proteomes" id="UP000094527">
    <property type="component" value="Unassembled WGS sequence"/>
</dbReference>
<protein>
    <submittedName>
        <fullName evidence="2">Uncharacterized protein</fullName>
    </submittedName>
</protein>
<dbReference type="InterPro" id="IPR029034">
    <property type="entry name" value="Cystine-knot_cytokine"/>
</dbReference>
<feature type="region of interest" description="Disordered" evidence="1">
    <location>
        <begin position="167"/>
        <end position="267"/>
    </location>
</feature>
<comment type="caution">
    <text evidence="2">The sequence shown here is derived from an EMBL/GenBank/DDBJ whole genome shotgun (WGS) entry which is preliminary data.</text>
</comment>
<evidence type="ECO:0000313" key="3">
    <source>
        <dbReference type="Proteomes" id="UP000094527"/>
    </source>
</evidence>
<dbReference type="AlphaFoldDB" id="A0A1D2NHV7"/>
<evidence type="ECO:0000313" key="2">
    <source>
        <dbReference type="EMBL" id="ODN04850.1"/>
    </source>
</evidence>
<dbReference type="PANTHER" id="PTHR41153">
    <property type="entry name" value="RE41427P"/>
    <property type="match status" value="1"/>
</dbReference>
<feature type="compositionally biased region" description="Low complexity" evidence="1">
    <location>
        <begin position="213"/>
        <end position="222"/>
    </location>
</feature>
<keyword evidence="3" id="KW-1185">Reference proteome</keyword>
<name>A0A1D2NHV7_ORCCI</name>
<dbReference type="OrthoDB" id="10055432at2759"/>
<evidence type="ECO:0000256" key="1">
    <source>
        <dbReference type="SAM" id="MobiDB-lite"/>
    </source>
</evidence>
<dbReference type="EMBL" id="LJIJ01000035">
    <property type="protein sequence ID" value="ODN04850.1"/>
    <property type="molecule type" value="Genomic_DNA"/>
</dbReference>
<dbReference type="STRING" id="48709.A0A1D2NHV7"/>